<dbReference type="RefSeq" id="WP_189056530.1">
    <property type="nucleotide sequence ID" value="NZ_BMMK01000008.1"/>
</dbReference>
<sequence>MSGQQHTQRTDARWYAFTPTGGGQRPGWAPVAPPGTPDPTAAWVSRAAAAPAPAPRSTNAWQATVHFGGSRSILFLS</sequence>
<dbReference type="AlphaFoldDB" id="A0A8J3C7L5"/>
<protein>
    <submittedName>
        <fullName evidence="2">Uncharacterized protein</fullName>
    </submittedName>
</protein>
<name>A0A8J3C7L5_9PSEU</name>
<evidence type="ECO:0000313" key="3">
    <source>
        <dbReference type="Proteomes" id="UP000637578"/>
    </source>
</evidence>
<organism evidence="2 3">
    <name type="scientific">Longimycelium tulufanense</name>
    <dbReference type="NCBI Taxonomy" id="907463"/>
    <lineage>
        <taxon>Bacteria</taxon>
        <taxon>Bacillati</taxon>
        <taxon>Actinomycetota</taxon>
        <taxon>Actinomycetes</taxon>
        <taxon>Pseudonocardiales</taxon>
        <taxon>Pseudonocardiaceae</taxon>
        <taxon>Longimycelium</taxon>
    </lineage>
</organism>
<evidence type="ECO:0000313" key="2">
    <source>
        <dbReference type="EMBL" id="GGM50433.1"/>
    </source>
</evidence>
<proteinExistence type="predicted"/>
<evidence type="ECO:0000256" key="1">
    <source>
        <dbReference type="SAM" id="MobiDB-lite"/>
    </source>
</evidence>
<reference evidence="2" key="1">
    <citation type="journal article" date="2014" name="Int. J. Syst. Evol. Microbiol.">
        <title>Complete genome sequence of Corynebacterium casei LMG S-19264T (=DSM 44701T), isolated from a smear-ripened cheese.</title>
        <authorList>
            <consortium name="US DOE Joint Genome Institute (JGI-PGF)"/>
            <person name="Walter F."/>
            <person name="Albersmeier A."/>
            <person name="Kalinowski J."/>
            <person name="Ruckert C."/>
        </authorList>
    </citation>
    <scope>NUCLEOTIDE SEQUENCE</scope>
    <source>
        <strain evidence="2">CGMCC 4.5737</strain>
    </source>
</reference>
<reference evidence="2" key="2">
    <citation type="submission" date="2020-09" db="EMBL/GenBank/DDBJ databases">
        <authorList>
            <person name="Sun Q."/>
            <person name="Zhou Y."/>
        </authorList>
    </citation>
    <scope>NUCLEOTIDE SEQUENCE</scope>
    <source>
        <strain evidence="2">CGMCC 4.5737</strain>
    </source>
</reference>
<keyword evidence="3" id="KW-1185">Reference proteome</keyword>
<gene>
    <name evidence="2" type="ORF">GCM10012275_21640</name>
</gene>
<accession>A0A8J3C7L5</accession>
<feature type="region of interest" description="Disordered" evidence="1">
    <location>
        <begin position="1"/>
        <end position="38"/>
    </location>
</feature>
<comment type="caution">
    <text evidence="2">The sequence shown here is derived from an EMBL/GenBank/DDBJ whole genome shotgun (WGS) entry which is preliminary data.</text>
</comment>
<dbReference type="EMBL" id="BMMK01000008">
    <property type="protein sequence ID" value="GGM50433.1"/>
    <property type="molecule type" value="Genomic_DNA"/>
</dbReference>
<dbReference type="Proteomes" id="UP000637578">
    <property type="component" value="Unassembled WGS sequence"/>
</dbReference>